<dbReference type="Gene3D" id="2.170.190.11">
    <property type="entry name" value="Molybdopterin biosynthesis moea protein, domain 3"/>
    <property type="match status" value="1"/>
</dbReference>
<dbReference type="UniPathway" id="UPA00344"/>
<keyword evidence="6" id="KW-0808">Transferase</keyword>
<evidence type="ECO:0000313" key="8">
    <source>
        <dbReference type="EMBL" id="ABC63397.1"/>
    </source>
</evidence>
<dbReference type="PANTHER" id="PTHR10192:SF5">
    <property type="entry name" value="GEPHYRIN"/>
    <property type="match status" value="1"/>
</dbReference>
<comment type="function">
    <text evidence="1 6">Catalyzes the insertion of molybdate into adenylated molybdopterin with the concomitant release of AMP.</text>
</comment>
<comment type="catalytic activity">
    <reaction evidence="5">
        <text>adenylyl-molybdopterin + molybdate = Mo-molybdopterin + AMP + H(+)</text>
        <dbReference type="Rhea" id="RHEA:35047"/>
        <dbReference type="ChEBI" id="CHEBI:15378"/>
        <dbReference type="ChEBI" id="CHEBI:36264"/>
        <dbReference type="ChEBI" id="CHEBI:62727"/>
        <dbReference type="ChEBI" id="CHEBI:71302"/>
        <dbReference type="ChEBI" id="CHEBI:456215"/>
        <dbReference type="EC" id="2.10.1.1"/>
    </reaction>
</comment>
<evidence type="ECO:0000256" key="1">
    <source>
        <dbReference type="ARBA" id="ARBA00002901"/>
    </source>
</evidence>
<evidence type="ECO:0000256" key="6">
    <source>
        <dbReference type="RuleBase" id="RU365090"/>
    </source>
</evidence>
<dbReference type="Pfam" id="PF03454">
    <property type="entry name" value="MoeA_C"/>
    <property type="match status" value="1"/>
</dbReference>
<dbReference type="GO" id="GO:0005829">
    <property type="term" value="C:cytosol"/>
    <property type="evidence" value="ECO:0007669"/>
    <property type="project" value="TreeGrafter"/>
</dbReference>
<proteinExistence type="inferred from homology"/>
<dbReference type="SUPFAM" id="SSF63882">
    <property type="entry name" value="MoeA N-terminal region -like"/>
    <property type="match status" value="1"/>
</dbReference>
<dbReference type="SUPFAM" id="SSF63867">
    <property type="entry name" value="MoeA C-terminal domain-like"/>
    <property type="match status" value="1"/>
</dbReference>
<dbReference type="GO" id="GO:0046872">
    <property type="term" value="F:metal ion binding"/>
    <property type="evidence" value="ECO:0007669"/>
    <property type="project" value="UniProtKB-UniRule"/>
</dbReference>
<dbReference type="Pfam" id="PF03453">
    <property type="entry name" value="MoeA_N"/>
    <property type="match status" value="1"/>
</dbReference>
<gene>
    <name evidence="8" type="ordered locus">ELI_06525</name>
</gene>
<dbReference type="InterPro" id="IPR036135">
    <property type="entry name" value="MoeA_linker/N_sf"/>
</dbReference>
<evidence type="ECO:0000259" key="7">
    <source>
        <dbReference type="SMART" id="SM00852"/>
    </source>
</evidence>
<dbReference type="InterPro" id="IPR005110">
    <property type="entry name" value="MoeA_linker/N"/>
</dbReference>
<organism evidence="8 9">
    <name type="scientific">Erythrobacter litoralis (strain HTCC2594)</name>
    <dbReference type="NCBI Taxonomy" id="314225"/>
    <lineage>
        <taxon>Bacteria</taxon>
        <taxon>Pseudomonadati</taxon>
        <taxon>Pseudomonadota</taxon>
        <taxon>Alphaproteobacteria</taxon>
        <taxon>Sphingomonadales</taxon>
        <taxon>Erythrobacteraceae</taxon>
        <taxon>Erythrobacter/Porphyrobacter group</taxon>
        <taxon>Erythrobacter</taxon>
    </lineage>
</organism>
<accession>Q2NA94</accession>
<dbReference type="Proteomes" id="UP000008808">
    <property type="component" value="Chromosome"/>
</dbReference>
<dbReference type="OrthoDB" id="9804758at2"/>
<comment type="cofactor">
    <cofactor evidence="6">
        <name>Mg(2+)</name>
        <dbReference type="ChEBI" id="CHEBI:18420"/>
    </cofactor>
</comment>
<protein>
    <recommendedName>
        <fullName evidence="6">Molybdopterin molybdenumtransferase</fullName>
        <ecNumber evidence="6">2.10.1.1</ecNumber>
    </recommendedName>
</protein>
<keyword evidence="4 6" id="KW-0501">Molybdenum cofactor biosynthesis</keyword>
<dbReference type="InterPro" id="IPR038987">
    <property type="entry name" value="MoeA-like"/>
</dbReference>
<dbReference type="EC" id="2.10.1.1" evidence="6"/>
<dbReference type="STRING" id="314225.ELI_06525"/>
<dbReference type="HOGENOM" id="CLU_010186_7_0_5"/>
<keyword evidence="6" id="KW-0479">Metal-binding</keyword>
<dbReference type="AlphaFoldDB" id="Q2NA94"/>
<dbReference type="GO" id="GO:0061599">
    <property type="term" value="F:molybdopterin molybdotransferase activity"/>
    <property type="evidence" value="ECO:0007669"/>
    <property type="project" value="UniProtKB-UniRule"/>
</dbReference>
<dbReference type="InterPro" id="IPR008284">
    <property type="entry name" value="MoCF_biosynth_CS"/>
</dbReference>
<dbReference type="PANTHER" id="PTHR10192">
    <property type="entry name" value="MOLYBDOPTERIN BIOSYNTHESIS PROTEIN"/>
    <property type="match status" value="1"/>
</dbReference>
<reference evidence="9" key="1">
    <citation type="journal article" date="2009" name="J. Bacteriol.">
        <title>Complete genome sequence of Erythrobacter litoralis HTCC2594.</title>
        <authorList>
            <person name="Oh H.M."/>
            <person name="Giovannoni S.J."/>
            <person name="Ferriera S."/>
            <person name="Johnson J."/>
            <person name="Cho J.C."/>
        </authorList>
    </citation>
    <scope>NUCLEOTIDE SEQUENCE [LARGE SCALE GENOMIC DNA]</scope>
    <source>
        <strain evidence="9">HTCC2594</strain>
    </source>
</reference>
<dbReference type="Gene3D" id="3.90.105.10">
    <property type="entry name" value="Molybdopterin biosynthesis moea protein, domain 2"/>
    <property type="match status" value="1"/>
</dbReference>
<dbReference type="SUPFAM" id="SSF53218">
    <property type="entry name" value="Molybdenum cofactor biosynthesis proteins"/>
    <property type="match status" value="1"/>
</dbReference>
<name>Q2NA94_ERYLH</name>
<sequence length="392" mass="40955">MSLPHLSLENAQARMLALLEPLPMERVAVEAALGRYLAEPLTAARTQPPADLSAMDGYAVAGQGPWRLKGESRCGEPFAGAIHGGECVRISTGAVLPEGADRVLIQEDADVSGDTVIHTEDPPVGKHIRRKGFEFSPGHTLLDAGTRIGPAHVALIRSAGHAEVAVQARPTLAIFDSGDELNSDPTACGVHEIPASNGAMLAALAGALPCDIHQSDPLPDRLDDIVAALEAHRGADLMVLTGGASVGDHDLAKPALDAVGAQLDFWKVAMKPGKPLMVARRGKQLILGLPGNPVSAFVTGFLFMLPALRKLLGARDCLPQTIHLPLATDCPAGGPRREFMRGSLAEGVVPAPQQDSSALLTLARSNVLIDRPAHGDEAKAGTSVPCLLLEIP</sequence>
<keyword evidence="6" id="KW-0460">Magnesium</keyword>
<dbReference type="CDD" id="cd00887">
    <property type="entry name" value="MoeA"/>
    <property type="match status" value="1"/>
</dbReference>
<dbReference type="KEGG" id="eli:ELI_06525"/>
<keyword evidence="9" id="KW-1185">Reference proteome</keyword>
<dbReference type="InterPro" id="IPR036425">
    <property type="entry name" value="MoaB/Mog-like_dom_sf"/>
</dbReference>
<dbReference type="GO" id="GO:0006777">
    <property type="term" value="P:Mo-molybdopterin cofactor biosynthetic process"/>
    <property type="evidence" value="ECO:0007669"/>
    <property type="project" value="UniProtKB-UniRule"/>
</dbReference>
<dbReference type="Gene3D" id="3.40.980.10">
    <property type="entry name" value="MoaB/Mog-like domain"/>
    <property type="match status" value="1"/>
</dbReference>
<comment type="similarity">
    <text evidence="3 6">Belongs to the MoeA family.</text>
</comment>
<dbReference type="InterPro" id="IPR005111">
    <property type="entry name" value="MoeA_C_domain_IV"/>
</dbReference>
<evidence type="ECO:0000256" key="4">
    <source>
        <dbReference type="ARBA" id="ARBA00023150"/>
    </source>
</evidence>
<dbReference type="SMART" id="SM00852">
    <property type="entry name" value="MoCF_biosynth"/>
    <property type="match status" value="1"/>
</dbReference>
<dbReference type="Pfam" id="PF00994">
    <property type="entry name" value="MoCF_biosynth"/>
    <property type="match status" value="1"/>
</dbReference>
<dbReference type="EMBL" id="CP000157">
    <property type="protein sequence ID" value="ABC63397.1"/>
    <property type="molecule type" value="Genomic_DNA"/>
</dbReference>
<dbReference type="RefSeq" id="WP_011414233.1">
    <property type="nucleotide sequence ID" value="NC_007722.1"/>
</dbReference>
<evidence type="ECO:0000256" key="5">
    <source>
        <dbReference type="ARBA" id="ARBA00047317"/>
    </source>
</evidence>
<dbReference type="InterPro" id="IPR001453">
    <property type="entry name" value="MoaB/Mog_dom"/>
</dbReference>
<keyword evidence="6" id="KW-0500">Molybdenum</keyword>
<comment type="pathway">
    <text evidence="2 6">Cofactor biosynthesis; molybdopterin biosynthesis.</text>
</comment>
<evidence type="ECO:0000256" key="2">
    <source>
        <dbReference type="ARBA" id="ARBA00005046"/>
    </source>
</evidence>
<feature type="domain" description="MoaB/Mog" evidence="7">
    <location>
        <begin position="173"/>
        <end position="310"/>
    </location>
</feature>
<evidence type="ECO:0000256" key="3">
    <source>
        <dbReference type="ARBA" id="ARBA00010763"/>
    </source>
</evidence>
<evidence type="ECO:0000313" key="9">
    <source>
        <dbReference type="Proteomes" id="UP000008808"/>
    </source>
</evidence>
<dbReference type="Gene3D" id="2.40.340.10">
    <property type="entry name" value="MoeA, C-terminal, domain IV"/>
    <property type="match status" value="1"/>
</dbReference>
<dbReference type="PROSITE" id="PS01079">
    <property type="entry name" value="MOCF_BIOSYNTHESIS_2"/>
    <property type="match status" value="1"/>
</dbReference>
<dbReference type="InterPro" id="IPR036688">
    <property type="entry name" value="MoeA_C_domain_IV_sf"/>
</dbReference>
<dbReference type="eggNOG" id="COG0303">
    <property type="taxonomic scope" value="Bacteria"/>
</dbReference>